<accession>A0A0R2LI72</accession>
<dbReference type="Proteomes" id="UP000051886">
    <property type="component" value="Unassembled WGS sequence"/>
</dbReference>
<dbReference type="EMBL" id="JQCN01000015">
    <property type="protein sequence ID" value="KRO01143.1"/>
    <property type="molecule type" value="Genomic_DNA"/>
</dbReference>
<dbReference type="PATRIC" id="fig|449659.4.peg.1122"/>
<organism evidence="1 2">
    <name type="scientific">Ligilactobacillus pobuzihii</name>
    <dbReference type="NCBI Taxonomy" id="449659"/>
    <lineage>
        <taxon>Bacteria</taxon>
        <taxon>Bacillati</taxon>
        <taxon>Bacillota</taxon>
        <taxon>Bacilli</taxon>
        <taxon>Lactobacillales</taxon>
        <taxon>Lactobacillaceae</taxon>
        <taxon>Ligilactobacillus</taxon>
    </lineage>
</organism>
<dbReference type="OrthoDB" id="2284173at2"/>
<reference evidence="1 2" key="1">
    <citation type="journal article" date="2015" name="Genome Announc.">
        <title>Expanding the biotechnology potential of lactobacilli through comparative genomics of 213 strains and associated genera.</title>
        <authorList>
            <person name="Sun Z."/>
            <person name="Harris H.M."/>
            <person name="McCann A."/>
            <person name="Guo C."/>
            <person name="Argimon S."/>
            <person name="Zhang W."/>
            <person name="Yang X."/>
            <person name="Jeffery I.B."/>
            <person name="Cooney J.C."/>
            <person name="Kagawa T.F."/>
            <person name="Liu W."/>
            <person name="Song Y."/>
            <person name="Salvetti E."/>
            <person name="Wrobel A."/>
            <person name="Rasinkangas P."/>
            <person name="Parkhill J."/>
            <person name="Rea M.C."/>
            <person name="O'Sullivan O."/>
            <person name="Ritari J."/>
            <person name="Douillard F.P."/>
            <person name="Paul Ross R."/>
            <person name="Yang R."/>
            <person name="Briner A.E."/>
            <person name="Felis G.E."/>
            <person name="de Vos W.M."/>
            <person name="Barrangou R."/>
            <person name="Klaenhammer T.R."/>
            <person name="Caufield P.W."/>
            <person name="Cui Y."/>
            <person name="Zhang H."/>
            <person name="O'Toole P.W."/>
        </authorList>
    </citation>
    <scope>NUCLEOTIDE SEQUENCE [LARGE SCALE GENOMIC DNA]</scope>
    <source>
        <strain evidence="1 2">NBRC 103219</strain>
    </source>
</reference>
<evidence type="ECO:0000313" key="1">
    <source>
        <dbReference type="EMBL" id="KRO01143.1"/>
    </source>
</evidence>
<keyword evidence="2" id="KW-1185">Reference proteome</keyword>
<sequence>MEDFEIKFTVDGQEVTQEQIRAIELERYHHVFDVFNDKGLSIKLNDQALILEQLVALPLEDAKVALAQTREAMGKEKTLEVFKPETDRADHMWTEIADTSVKGKNMQEAYVNVETKNITLQQFMLFNQSLMKENNLYLPSTIHPEHYYFNGDMSSGKQTIIETFGMYKDPSYFDLKPGGNKDYPVQPDEGVDLVMMGNTYLMSNGKDTNMIGMHQMTQTKEGMKVKLGVFLPESAPYEIAEGHKKHLLVEFNNGLHIAAKKKPSFLQKKALDAAIKHVKKNNKRNNY</sequence>
<dbReference type="AlphaFoldDB" id="A0A0R2LI72"/>
<dbReference type="STRING" id="449659.IV66_GL001110"/>
<dbReference type="RefSeq" id="WP_017867515.1">
    <property type="nucleotide sequence ID" value="NZ_BJYB01000028.1"/>
</dbReference>
<gene>
    <name evidence="1" type="ORF">IV66_GL001110</name>
</gene>
<proteinExistence type="predicted"/>
<protein>
    <submittedName>
        <fullName evidence="1">Uncharacterized protein</fullName>
    </submittedName>
</protein>
<comment type="caution">
    <text evidence="1">The sequence shown here is derived from an EMBL/GenBank/DDBJ whole genome shotgun (WGS) entry which is preliminary data.</text>
</comment>
<evidence type="ECO:0000313" key="2">
    <source>
        <dbReference type="Proteomes" id="UP000051886"/>
    </source>
</evidence>
<name>A0A0R2LI72_9LACO</name>